<keyword evidence="3" id="KW-0479">Metal-binding</keyword>
<protein>
    <recommendedName>
        <fullName evidence="9">RZ-type domain-containing protein</fullName>
    </recommendedName>
</protein>
<dbReference type="PhylomeDB" id="D6WH23"/>
<dbReference type="Pfam" id="PF25396">
    <property type="entry name" value="ZNFX1"/>
    <property type="match status" value="1"/>
</dbReference>
<dbReference type="FunFam" id="3.40.50.300:FF:004105">
    <property type="entry name" value="Predicted protein"/>
    <property type="match status" value="1"/>
</dbReference>
<evidence type="ECO:0000256" key="2">
    <source>
        <dbReference type="ARBA" id="ARBA00022490"/>
    </source>
</evidence>
<dbReference type="Proteomes" id="UP000007266">
    <property type="component" value="Linkage group 3"/>
</dbReference>
<dbReference type="CDD" id="cd18808">
    <property type="entry name" value="SF1_C_Upf1"/>
    <property type="match status" value="1"/>
</dbReference>
<dbReference type="Pfam" id="PF13086">
    <property type="entry name" value="AAA_11"/>
    <property type="match status" value="1"/>
</dbReference>
<dbReference type="InterPro" id="IPR041679">
    <property type="entry name" value="DNA2/NAM7-like_C"/>
</dbReference>
<dbReference type="InterPro" id="IPR000967">
    <property type="entry name" value="Znf_NFX1"/>
</dbReference>
<dbReference type="InterPro" id="IPR027417">
    <property type="entry name" value="P-loop_NTPase"/>
</dbReference>
<reference evidence="10 11" key="2">
    <citation type="journal article" date="2010" name="Nucleic Acids Res.">
        <title>BeetleBase in 2010: revisions to provide comprehensive genomic information for Tribolium castaneum.</title>
        <authorList>
            <person name="Kim H.S."/>
            <person name="Murphy T."/>
            <person name="Xia J."/>
            <person name="Caragea D."/>
            <person name="Park Y."/>
            <person name="Beeman R.W."/>
            <person name="Lorenzen M.D."/>
            <person name="Butcher S."/>
            <person name="Manak J.R."/>
            <person name="Brown S.J."/>
        </authorList>
    </citation>
    <scope>GENOME REANNOTATION</scope>
    <source>
        <strain evidence="10 11">Georgia GA2</strain>
    </source>
</reference>
<evidence type="ECO:0000256" key="3">
    <source>
        <dbReference type="ARBA" id="ARBA00022723"/>
    </source>
</evidence>
<evidence type="ECO:0000259" key="9">
    <source>
        <dbReference type="PROSITE" id="PS51981"/>
    </source>
</evidence>
<keyword evidence="6" id="KW-0862">Zinc</keyword>
<feature type="domain" description="RZ-type" evidence="9">
    <location>
        <begin position="1885"/>
        <end position="1954"/>
    </location>
</feature>
<dbReference type="HOGENOM" id="CLU_001066_0_1_1"/>
<dbReference type="SMART" id="SM00438">
    <property type="entry name" value="ZnF_NFX"/>
    <property type="match status" value="8"/>
</dbReference>
<dbReference type="EMBL" id="KQ971321">
    <property type="protein sequence ID" value="EFA00122.1"/>
    <property type="molecule type" value="Genomic_DNA"/>
</dbReference>
<dbReference type="GO" id="GO:0005737">
    <property type="term" value="C:cytoplasm"/>
    <property type="evidence" value="ECO:0007669"/>
    <property type="project" value="UniProtKB-SubCell"/>
</dbReference>
<keyword evidence="2" id="KW-0963">Cytoplasm</keyword>
<dbReference type="OrthoDB" id="2423195at2759"/>
<dbReference type="PROSITE" id="PS51981">
    <property type="entry name" value="ZF_RZ"/>
    <property type="match status" value="1"/>
</dbReference>
<evidence type="ECO:0000256" key="1">
    <source>
        <dbReference type="ARBA" id="ARBA00004496"/>
    </source>
</evidence>
<dbReference type="SUPFAM" id="SSF52540">
    <property type="entry name" value="P-loop containing nucleoside triphosphate hydrolases"/>
    <property type="match status" value="1"/>
</dbReference>
<keyword evidence="5" id="KW-0863">Zinc-finger</keyword>
<dbReference type="eggNOG" id="KOG1807">
    <property type="taxonomic scope" value="Eukaryota"/>
</dbReference>
<dbReference type="InParanoid" id="D6WH23"/>
<sequence length="1970" mass="226980">MNPEKPKPEVPAGAGSSWRNSTDNARGTPKYFGPRRTLGQRWIPPSGSKTNNQDATVQLRQTKSMGFKFLEDLSNNDPEKIILVLMKEREGLLRLLEREVSNDVIVLLISILRKVCFSSFDETKYSVLQSTLNEKFTNKIKTFIACLPTQDKFQRRTNSFFWKNPVEFWMNLTDICQDLLNTTPTFACKNLPVVLNAIKIYAPIIEAEQQIEVSDEVKRKVEKMLQVMQTLKESEEKEKSKQDEAATTNEPPDDFRQISVYPTPAEIVGGRGFLRENIVKGPYQSVNHYLDVQFRLLREDFVGPLRDGINNYRSSRPSNEIENVKIHKDVYFLKTETINEFYCLRTQFSSKKKKINFEQSKRFMFGSLLCFTKDNFQTLIFGRVAQRKIEDLDKGEVIVAFDEKIKVDFRAAYLMVECSVYFEPYFHVLTVLKGMTEEMFPMERYIIRVHPSVQPPAYLTAPNCKYNIEDYRFNPLSEWPHEDFYGLNDSQMVAFKAAITQEIAVIQGPPGTGKTYLGLKIAQTQLENMDCWYNHTPMLVICFTNHALDQFLEGLLPFTKEIIRVGGRSQNEKLDSYNLRNNTQRDSAVSEKRFQVQLCLREIKRITEHLNQIEYYNRVLSFRAFREIPGFSDSWFVHASNREVVHWLLQGADYGQDLSSIIDNLQVMQAQEEMYRIGINDNDETLGYDFNEHISTIVDSTFDVTVVSHKDDYIITLDSMRNYLQQYKDNLHDLQQIQNPSLQDLIREEELHYQIMVLQNKYDYVKHQLSDWKNIQGDIEPPQNIDLHEPYNMKFEDRWRLYFHWLNLHKQRESDVLRMTCEDFPAIYKEYEVMREMEDVQVMKKALVVGMTTTSAARLRSSLQTLKSPIVIVEEAAEVLEAHIVTSITKHCQHLILIGDHKQLKPNTANYSLEKQYHLGISLFERMIRNNIHCYTLNVQHRMRPEISSLIRPTIYDFLEDHPSVYNRPKISGVDNCVFFIDHTHAEEECEGLSKTNLHEVSFFIYLARHLILNGYNPANITILAAYLGQFFAFQREKREHKDLLKDVRVAVLDNYQGEESDIILLSLVRNNNENKIGFLKIENRVCVALSRARNGLYIMGNMTQLCFENKLWRKIKASLEQQKALGTELPLRCQIHQDQVTHVKSESDFFSVSEGGCNKKCGAELKCGHNCNYLCHIRDRSHMIYKCQAECKKNLCDKDPAHLCKKMCFEDCGLCDYLVHRVLACGHEANIQCHIDPEIYKCEILVSTELPCGHMADKPCFSNPVTFRCPHICDVQVQPCGHACELLCHIRKDPDHLEYKCQKPCTRFMKYCTVNDEDHRCRKKCFEDCDVCTVVVRKKRTVCNHYYDVRCCEDVDDIDCEKPCAKMRNCGHPCKRKCNEPCQECQIKVTKIHPICNHPVKMKCCEKPDRKYCNKNCPLTLPCGHPCTKKCNEPCTPACGVLVDCSGTEAECGHLVTRMECHMATSSVDPKRLIHFCNAPCKQELKCGHLCSGSCGECHQGRIHKRCSQKCGAPLVCDHPCDIPCRQACRPCRRVCSYTCGHSICKKKCGEVCTSCKEPCLRRCPHQWCTKLCGERCSVPPCTQPCQKALKCGHLCIGFCGDPCPPKCLVCDKEALLEVFFGTESEDARYVLLNDCKHIVENEGMEHWLKQNEFQISYKLCPMCKTAIKTTQRYRDYIKMAIKDVAQVKIKANGSPAEIREKTDKIKETLQALETKCRLLKMYCGPITDVLRSLKSRIQQSNKGKRQHLNIFDVQSLMAKLQIVVHIANICCNEKVIVETLHEIFFPQVSLIVEILMRDVDITNQETSDLSYEINRLSRIVDFSCLQKTPQFSYHKANNATAKSLISTVENKLFSCQKFTNETNDLLKDCLRELNDVMKSGLAISDQERREILQAMGFSKGHWYKCPNGHVYAIGECGGAMQEATCNECGARIGGSQHRLLENNAVATEMDGAVHGAWTIATNFHNYAL</sequence>
<dbReference type="InterPro" id="IPR045055">
    <property type="entry name" value="DNA2/NAM7-like"/>
</dbReference>
<proteinExistence type="predicted"/>
<dbReference type="GO" id="GO:0031048">
    <property type="term" value="P:regulatory ncRNA-mediated heterochromatin formation"/>
    <property type="evidence" value="ECO:0000318"/>
    <property type="project" value="GO_Central"/>
</dbReference>
<dbReference type="InterPro" id="IPR041677">
    <property type="entry name" value="DNA2/NAM7_AAA_11"/>
</dbReference>
<dbReference type="GO" id="GO:0008270">
    <property type="term" value="F:zinc ion binding"/>
    <property type="evidence" value="ECO:0007669"/>
    <property type="project" value="UniProtKB-KW"/>
</dbReference>
<organism evidence="10 11">
    <name type="scientific">Tribolium castaneum</name>
    <name type="common">Red flour beetle</name>
    <dbReference type="NCBI Taxonomy" id="7070"/>
    <lineage>
        <taxon>Eukaryota</taxon>
        <taxon>Metazoa</taxon>
        <taxon>Ecdysozoa</taxon>
        <taxon>Arthropoda</taxon>
        <taxon>Hexapoda</taxon>
        <taxon>Insecta</taxon>
        <taxon>Pterygota</taxon>
        <taxon>Neoptera</taxon>
        <taxon>Endopterygota</taxon>
        <taxon>Coleoptera</taxon>
        <taxon>Polyphaga</taxon>
        <taxon>Cucujiformia</taxon>
        <taxon>Tenebrionidae</taxon>
        <taxon>Tenebrionidae incertae sedis</taxon>
        <taxon>Tribolium</taxon>
    </lineage>
</organism>
<feature type="region of interest" description="Disordered" evidence="8">
    <location>
        <begin position="232"/>
        <end position="256"/>
    </location>
</feature>
<dbReference type="InterPro" id="IPR057373">
    <property type="entry name" value="ZNFX1"/>
</dbReference>
<reference evidence="10 11" key="1">
    <citation type="journal article" date="2008" name="Nature">
        <title>The genome of the model beetle and pest Tribolium castaneum.</title>
        <authorList>
            <consortium name="Tribolium Genome Sequencing Consortium"/>
            <person name="Richards S."/>
            <person name="Gibbs R.A."/>
            <person name="Weinstock G.M."/>
            <person name="Brown S.J."/>
            <person name="Denell R."/>
            <person name="Beeman R.W."/>
            <person name="Gibbs R."/>
            <person name="Beeman R.W."/>
            <person name="Brown S.J."/>
            <person name="Bucher G."/>
            <person name="Friedrich M."/>
            <person name="Grimmelikhuijzen C.J."/>
            <person name="Klingler M."/>
            <person name="Lorenzen M."/>
            <person name="Richards S."/>
            <person name="Roth S."/>
            <person name="Schroder R."/>
            <person name="Tautz D."/>
            <person name="Zdobnov E.M."/>
            <person name="Muzny D."/>
            <person name="Gibbs R.A."/>
            <person name="Weinstock G.M."/>
            <person name="Attaway T."/>
            <person name="Bell S."/>
            <person name="Buhay C.J."/>
            <person name="Chandrabose M.N."/>
            <person name="Chavez D."/>
            <person name="Clerk-Blankenburg K.P."/>
            <person name="Cree A."/>
            <person name="Dao M."/>
            <person name="Davis C."/>
            <person name="Chacko J."/>
            <person name="Dinh H."/>
            <person name="Dugan-Rocha S."/>
            <person name="Fowler G."/>
            <person name="Garner T.T."/>
            <person name="Garnes J."/>
            <person name="Gnirke A."/>
            <person name="Hawes A."/>
            <person name="Hernandez J."/>
            <person name="Hines S."/>
            <person name="Holder M."/>
            <person name="Hume J."/>
            <person name="Jhangiani S.N."/>
            <person name="Joshi V."/>
            <person name="Khan Z.M."/>
            <person name="Jackson L."/>
            <person name="Kovar C."/>
            <person name="Kowis A."/>
            <person name="Lee S."/>
            <person name="Lewis L.R."/>
            <person name="Margolis J."/>
            <person name="Morgan M."/>
            <person name="Nazareth L.V."/>
            <person name="Nguyen N."/>
            <person name="Okwuonu G."/>
            <person name="Parker D."/>
            <person name="Richards S."/>
            <person name="Ruiz S.J."/>
            <person name="Santibanez J."/>
            <person name="Savard J."/>
            <person name="Scherer S.E."/>
            <person name="Schneider B."/>
            <person name="Sodergren E."/>
            <person name="Tautz D."/>
            <person name="Vattahil S."/>
            <person name="Villasana D."/>
            <person name="White C.S."/>
            <person name="Wright R."/>
            <person name="Park Y."/>
            <person name="Beeman R.W."/>
            <person name="Lord J."/>
            <person name="Oppert B."/>
            <person name="Lorenzen M."/>
            <person name="Brown S."/>
            <person name="Wang L."/>
            <person name="Savard J."/>
            <person name="Tautz D."/>
            <person name="Richards S."/>
            <person name="Weinstock G."/>
            <person name="Gibbs R.A."/>
            <person name="Liu Y."/>
            <person name="Worley K."/>
            <person name="Weinstock G."/>
            <person name="Elsik C.G."/>
            <person name="Reese J.T."/>
            <person name="Elhaik E."/>
            <person name="Landan G."/>
            <person name="Graur D."/>
            <person name="Arensburger P."/>
            <person name="Atkinson P."/>
            <person name="Beeman R.W."/>
            <person name="Beidler J."/>
            <person name="Brown S.J."/>
            <person name="Demuth J.P."/>
            <person name="Drury D.W."/>
            <person name="Du Y.Z."/>
            <person name="Fujiwara H."/>
            <person name="Lorenzen M."/>
            <person name="Maselli V."/>
            <person name="Osanai M."/>
            <person name="Park Y."/>
            <person name="Robertson H.M."/>
            <person name="Tu Z."/>
            <person name="Wang J.J."/>
            <person name="Wang S."/>
            <person name="Richards S."/>
            <person name="Song H."/>
            <person name="Zhang L."/>
            <person name="Sodergren E."/>
            <person name="Werner D."/>
            <person name="Stanke M."/>
            <person name="Morgenstern B."/>
            <person name="Solovyev V."/>
            <person name="Kosarev P."/>
            <person name="Brown G."/>
            <person name="Chen H.C."/>
            <person name="Ermolaeva O."/>
            <person name="Hlavina W."/>
            <person name="Kapustin Y."/>
            <person name="Kiryutin B."/>
            <person name="Kitts P."/>
            <person name="Maglott D."/>
            <person name="Pruitt K."/>
            <person name="Sapojnikov V."/>
            <person name="Souvorov A."/>
            <person name="Mackey A.J."/>
            <person name="Waterhouse R.M."/>
            <person name="Wyder S."/>
            <person name="Zdobnov E.M."/>
            <person name="Zdobnov E.M."/>
            <person name="Wyder S."/>
            <person name="Kriventseva E.V."/>
            <person name="Kadowaki T."/>
            <person name="Bork P."/>
            <person name="Aranda M."/>
            <person name="Bao R."/>
            <person name="Beermann A."/>
            <person name="Berns N."/>
            <person name="Bolognesi R."/>
            <person name="Bonneton F."/>
            <person name="Bopp D."/>
            <person name="Brown S.J."/>
            <person name="Bucher G."/>
            <person name="Butts T."/>
            <person name="Chaumot A."/>
            <person name="Denell R.E."/>
            <person name="Ferrier D.E."/>
            <person name="Friedrich M."/>
            <person name="Gordon C.M."/>
            <person name="Jindra M."/>
            <person name="Klingler M."/>
            <person name="Lan Q."/>
            <person name="Lattorff H.M."/>
            <person name="Laudet V."/>
            <person name="von Levetsow C."/>
            <person name="Liu Z."/>
            <person name="Lutz R."/>
            <person name="Lynch J.A."/>
            <person name="da Fonseca R.N."/>
            <person name="Posnien N."/>
            <person name="Reuter R."/>
            <person name="Roth S."/>
            <person name="Savard J."/>
            <person name="Schinko J.B."/>
            <person name="Schmitt C."/>
            <person name="Schoppmeier M."/>
            <person name="Schroder R."/>
            <person name="Shippy T.D."/>
            <person name="Simonnet F."/>
            <person name="Marques-Souza H."/>
            <person name="Tautz D."/>
            <person name="Tomoyasu Y."/>
            <person name="Trauner J."/>
            <person name="Van der Zee M."/>
            <person name="Vervoort M."/>
            <person name="Wittkopp N."/>
            <person name="Wimmer E.A."/>
            <person name="Yang X."/>
            <person name="Jones A.K."/>
            <person name="Sattelle D.B."/>
            <person name="Ebert P.R."/>
            <person name="Nelson D."/>
            <person name="Scott J.G."/>
            <person name="Beeman R.W."/>
            <person name="Muthukrishnan S."/>
            <person name="Kramer K.J."/>
            <person name="Arakane Y."/>
            <person name="Beeman R.W."/>
            <person name="Zhu Q."/>
            <person name="Hogenkamp D."/>
            <person name="Dixit R."/>
            <person name="Oppert B."/>
            <person name="Jiang H."/>
            <person name="Zou Z."/>
            <person name="Marshall J."/>
            <person name="Elpidina E."/>
            <person name="Vinokurov K."/>
            <person name="Oppert C."/>
            <person name="Zou Z."/>
            <person name="Evans J."/>
            <person name="Lu Z."/>
            <person name="Zhao P."/>
            <person name="Sumathipala N."/>
            <person name="Altincicek B."/>
            <person name="Vilcinskas A."/>
            <person name="Williams M."/>
            <person name="Hultmark D."/>
            <person name="Hetru C."/>
            <person name="Jiang H."/>
            <person name="Grimmelikhuijzen C.J."/>
            <person name="Hauser F."/>
            <person name="Cazzamali G."/>
            <person name="Williamson M."/>
            <person name="Park Y."/>
            <person name="Li B."/>
            <person name="Tanaka Y."/>
            <person name="Predel R."/>
            <person name="Neupert S."/>
            <person name="Schachtner J."/>
            <person name="Verleyen P."/>
            <person name="Raible F."/>
            <person name="Bork P."/>
            <person name="Friedrich M."/>
            <person name="Walden K.K."/>
            <person name="Robertson H.M."/>
            <person name="Angeli S."/>
            <person name="Foret S."/>
            <person name="Bucher G."/>
            <person name="Schuetz S."/>
            <person name="Maleszka R."/>
            <person name="Wimmer E.A."/>
            <person name="Beeman R.W."/>
            <person name="Lorenzen M."/>
            <person name="Tomoyasu Y."/>
            <person name="Miller S.C."/>
            <person name="Grossmann D."/>
            <person name="Bucher G."/>
        </authorList>
    </citation>
    <scope>NUCLEOTIDE SEQUENCE [LARGE SCALE GENOMIC DNA]</scope>
    <source>
        <strain evidence="10 11">Georgia GA2</strain>
    </source>
</reference>
<dbReference type="Pfam" id="PF20173">
    <property type="entry name" value="ZnF_RZ-type"/>
    <property type="match status" value="1"/>
</dbReference>
<evidence type="ECO:0000256" key="4">
    <source>
        <dbReference type="ARBA" id="ARBA00022737"/>
    </source>
</evidence>
<dbReference type="GO" id="GO:0004386">
    <property type="term" value="F:helicase activity"/>
    <property type="evidence" value="ECO:0007669"/>
    <property type="project" value="InterPro"/>
</dbReference>
<dbReference type="GO" id="GO:0031380">
    <property type="term" value="C:nuclear RNA-directed RNA polymerase complex"/>
    <property type="evidence" value="ECO:0000318"/>
    <property type="project" value="GO_Central"/>
</dbReference>
<dbReference type="STRING" id="7070.D6WH23"/>
<dbReference type="PANTHER" id="PTHR10887:SF341">
    <property type="entry name" value="NFX1-TYPE ZINC FINGER-CONTAINING PROTEIN 1"/>
    <property type="match status" value="1"/>
</dbReference>
<dbReference type="InterPro" id="IPR046439">
    <property type="entry name" value="ZF_RZ_dom"/>
</dbReference>
<keyword evidence="7" id="KW-0391">Immunity</keyword>
<dbReference type="GO" id="GO:0003723">
    <property type="term" value="F:RNA binding"/>
    <property type="evidence" value="ECO:0000318"/>
    <property type="project" value="GO_Central"/>
</dbReference>
<accession>D6WH23</accession>
<evidence type="ECO:0000256" key="8">
    <source>
        <dbReference type="SAM" id="MobiDB-lite"/>
    </source>
</evidence>
<dbReference type="FunFam" id="3.40.50.300:FF:001366">
    <property type="entry name" value="ATP binding protein, putative"/>
    <property type="match status" value="1"/>
</dbReference>
<gene>
    <name evidence="10" type="primary">AUGUSTUS-3.0.2_02938</name>
    <name evidence="10" type="ORF">TcasGA2_TC002938</name>
</gene>
<dbReference type="KEGG" id="tca:663650"/>
<feature type="region of interest" description="Disordered" evidence="8">
    <location>
        <begin position="1"/>
        <end position="53"/>
    </location>
</feature>
<dbReference type="Pfam" id="PF13087">
    <property type="entry name" value="AAA_12"/>
    <property type="match status" value="1"/>
</dbReference>
<keyword evidence="11" id="KW-1185">Reference proteome</keyword>
<feature type="compositionally biased region" description="Basic and acidic residues" evidence="8">
    <location>
        <begin position="232"/>
        <end position="244"/>
    </location>
</feature>
<dbReference type="Gene3D" id="3.40.50.300">
    <property type="entry name" value="P-loop containing nucleotide triphosphate hydrolases"/>
    <property type="match status" value="3"/>
</dbReference>
<evidence type="ECO:0000256" key="7">
    <source>
        <dbReference type="ARBA" id="ARBA00022859"/>
    </source>
</evidence>
<evidence type="ECO:0000256" key="6">
    <source>
        <dbReference type="ARBA" id="ARBA00022833"/>
    </source>
</evidence>
<dbReference type="GO" id="GO:0002376">
    <property type="term" value="P:immune system process"/>
    <property type="evidence" value="ECO:0007669"/>
    <property type="project" value="UniProtKB-KW"/>
</dbReference>
<name>D6WH23_TRICA</name>
<comment type="subcellular location">
    <subcellularLocation>
        <location evidence="1">Cytoplasm</location>
    </subcellularLocation>
</comment>
<keyword evidence="4" id="KW-0677">Repeat</keyword>
<dbReference type="PANTHER" id="PTHR10887">
    <property type="entry name" value="DNA2/NAM7 HELICASE FAMILY"/>
    <property type="match status" value="1"/>
</dbReference>
<evidence type="ECO:0000313" key="10">
    <source>
        <dbReference type="EMBL" id="EFA00122.1"/>
    </source>
</evidence>
<dbReference type="CDD" id="cd06008">
    <property type="entry name" value="NF-X1-zinc-finger"/>
    <property type="match status" value="1"/>
</dbReference>
<evidence type="ECO:0000313" key="11">
    <source>
        <dbReference type="Proteomes" id="UP000007266"/>
    </source>
</evidence>
<evidence type="ECO:0000256" key="5">
    <source>
        <dbReference type="ARBA" id="ARBA00022771"/>
    </source>
</evidence>
<dbReference type="InterPro" id="IPR047187">
    <property type="entry name" value="SF1_C_Upf1"/>
</dbReference>
<dbReference type="OMA" id="WNPERIN"/>